<evidence type="ECO:0000313" key="13">
    <source>
        <dbReference type="Proteomes" id="UP000022910"/>
    </source>
</evidence>
<dbReference type="PROSITE" id="PS50011">
    <property type="entry name" value="PROTEIN_KINASE_DOM"/>
    <property type="match status" value="1"/>
</dbReference>
<keyword evidence="4 10" id="KW-0067">ATP-binding</keyword>
<comment type="catalytic activity">
    <reaction evidence="9">
        <text>L-tyrosyl-[protein] + ATP = O-phospho-L-tyrosyl-[protein] + ADP + H(+)</text>
        <dbReference type="Rhea" id="RHEA:10596"/>
        <dbReference type="Rhea" id="RHEA-COMP:10136"/>
        <dbReference type="Rhea" id="RHEA-COMP:20101"/>
        <dbReference type="ChEBI" id="CHEBI:15378"/>
        <dbReference type="ChEBI" id="CHEBI:30616"/>
        <dbReference type="ChEBI" id="CHEBI:46858"/>
        <dbReference type="ChEBI" id="CHEBI:61978"/>
        <dbReference type="ChEBI" id="CHEBI:456216"/>
        <dbReference type="EC" id="2.7.12.2"/>
    </reaction>
</comment>
<proteinExistence type="inferred from homology"/>
<keyword evidence="13" id="KW-1185">Reference proteome</keyword>
<dbReference type="GO" id="GO:0005524">
    <property type="term" value="F:ATP binding"/>
    <property type="evidence" value="ECO:0007669"/>
    <property type="project" value="UniProtKB-UniRule"/>
</dbReference>
<evidence type="ECO:0000256" key="8">
    <source>
        <dbReference type="ARBA" id="ARBA00049299"/>
    </source>
</evidence>
<comment type="similarity">
    <text evidence="5">Belongs to the protein kinase superfamily. STE Ser/Thr protein kinase family. MAP kinase kinase subfamily.</text>
</comment>
<evidence type="ECO:0000256" key="7">
    <source>
        <dbReference type="ARBA" id="ARBA00049014"/>
    </source>
</evidence>
<dbReference type="PROSITE" id="PS00107">
    <property type="entry name" value="PROTEIN_KINASE_ATP"/>
    <property type="match status" value="1"/>
</dbReference>
<feature type="binding site" evidence="10">
    <location>
        <position position="60"/>
    </location>
    <ligand>
        <name>ATP</name>
        <dbReference type="ChEBI" id="CHEBI:30616"/>
    </ligand>
</feature>
<gene>
    <name evidence="12" type="ORF">RirG_135250</name>
</gene>
<dbReference type="PANTHER" id="PTHR48013:SF9">
    <property type="entry name" value="DUAL SPECIFICITY MITOGEN-ACTIVATED PROTEIN KINASE KINASE 5"/>
    <property type="match status" value="1"/>
</dbReference>
<dbReference type="Proteomes" id="UP000022910">
    <property type="component" value="Unassembled WGS sequence"/>
</dbReference>
<comment type="catalytic activity">
    <reaction evidence="8">
        <text>L-threonyl-[protein] + ATP = O-phospho-L-threonyl-[protein] + ADP + H(+)</text>
        <dbReference type="Rhea" id="RHEA:46608"/>
        <dbReference type="Rhea" id="RHEA-COMP:11060"/>
        <dbReference type="Rhea" id="RHEA-COMP:11605"/>
        <dbReference type="ChEBI" id="CHEBI:15378"/>
        <dbReference type="ChEBI" id="CHEBI:30013"/>
        <dbReference type="ChEBI" id="CHEBI:30616"/>
        <dbReference type="ChEBI" id="CHEBI:61977"/>
        <dbReference type="ChEBI" id="CHEBI:456216"/>
        <dbReference type="EC" id="2.7.12.2"/>
    </reaction>
</comment>
<dbReference type="EMBL" id="JEMT01022448">
    <property type="protein sequence ID" value="EXX65229.1"/>
    <property type="molecule type" value="Genomic_DNA"/>
</dbReference>
<evidence type="ECO:0000256" key="9">
    <source>
        <dbReference type="ARBA" id="ARBA00051693"/>
    </source>
</evidence>
<dbReference type="InterPro" id="IPR011009">
    <property type="entry name" value="Kinase-like_dom_sf"/>
</dbReference>
<keyword evidence="3" id="KW-0418">Kinase</keyword>
<evidence type="ECO:0000256" key="10">
    <source>
        <dbReference type="PROSITE-ProRule" id="PRU10141"/>
    </source>
</evidence>
<dbReference type="HOGENOM" id="CLU_158811_0_0_1"/>
<evidence type="ECO:0000259" key="11">
    <source>
        <dbReference type="PROSITE" id="PS50011"/>
    </source>
</evidence>
<dbReference type="PANTHER" id="PTHR48013">
    <property type="entry name" value="DUAL SPECIFICITY MITOGEN-ACTIVATED PROTEIN KINASE KINASE 5-RELATED"/>
    <property type="match status" value="1"/>
</dbReference>
<dbReference type="Gene3D" id="3.30.200.20">
    <property type="entry name" value="Phosphorylase Kinase, domain 1"/>
    <property type="match status" value="1"/>
</dbReference>
<evidence type="ECO:0000256" key="4">
    <source>
        <dbReference type="ARBA" id="ARBA00022840"/>
    </source>
</evidence>
<evidence type="ECO:0000256" key="5">
    <source>
        <dbReference type="ARBA" id="ARBA00038035"/>
    </source>
</evidence>
<reference evidence="12 13" key="1">
    <citation type="submission" date="2014-02" db="EMBL/GenBank/DDBJ databases">
        <title>Single nucleus genome sequencing reveals high similarity among nuclei of an endomycorrhizal fungus.</title>
        <authorList>
            <person name="Lin K."/>
            <person name="Geurts R."/>
            <person name="Zhang Z."/>
            <person name="Limpens E."/>
            <person name="Saunders D.G."/>
            <person name="Mu D."/>
            <person name="Pang E."/>
            <person name="Cao H."/>
            <person name="Cha H."/>
            <person name="Lin T."/>
            <person name="Zhou Q."/>
            <person name="Shang Y."/>
            <person name="Li Y."/>
            <person name="Ivanov S."/>
            <person name="Sharma T."/>
            <person name="Velzen R.V."/>
            <person name="Ruijter N.D."/>
            <person name="Aanen D.K."/>
            <person name="Win J."/>
            <person name="Kamoun S."/>
            <person name="Bisseling T."/>
            <person name="Huang S."/>
        </authorList>
    </citation>
    <scope>NUCLEOTIDE SEQUENCE [LARGE SCALE GENOMIC DNA]</scope>
    <source>
        <strain evidence="13">DAOM197198w</strain>
    </source>
</reference>
<evidence type="ECO:0000256" key="6">
    <source>
        <dbReference type="ARBA" id="ARBA00038999"/>
    </source>
</evidence>
<dbReference type="AlphaFoldDB" id="A0A015KCL7"/>
<dbReference type="InterPro" id="IPR000719">
    <property type="entry name" value="Prot_kinase_dom"/>
</dbReference>
<protein>
    <recommendedName>
        <fullName evidence="6">mitogen-activated protein kinase kinase</fullName>
        <ecNumber evidence="6">2.7.12.2</ecNumber>
    </recommendedName>
</protein>
<dbReference type="Pfam" id="PF00069">
    <property type="entry name" value="Pkinase"/>
    <property type="match status" value="1"/>
</dbReference>
<evidence type="ECO:0000256" key="2">
    <source>
        <dbReference type="ARBA" id="ARBA00022741"/>
    </source>
</evidence>
<feature type="domain" description="Protein kinase" evidence="11">
    <location>
        <begin position="31"/>
        <end position="109"/>
    </location>
</feature>
<keyword evidence="2 10" id="KW-0547">Nucleotide-binding</keyword>
<evidence type="ECO:0000256" key="3">
    <source>
        <dbReference type="ARBA" id="ARBA00022777"/>
    </source>
</evidence>
<sequence>MQNTENTNEWTNWIEEAIVKEYFKCYEYRHFSNIQEIGSGAFGKVYRANWKKSEQCIALKSFFNLNNFTVKEIVHELKLQREIQFHDNIIKYYGIAKFESGIIKLSIIE</sequence>
<name>A0A015KCL7_RHIIW</name>
<accession>A0A015KCL7</accession>
<comment type="caution">
    <text evidence="12">The sequence shown here is derived from an EMBL/GenBank/DDBJ whole genome shotgun (WGS) entry which is preliminary data.</text>
</comment>
<organism evidence="12 13">
    <name type="scientific">Rhizophagus irregularis (strain DAOM 197198w)</name>
    <name type="common">Glomus intraradices</name>
    <dbReference type="NCBI Taxonomy" id="1432141"/>
    <lineage>
        <taxon>Eukaryota</taxon>
        <taxon>Fungi</taxon>
        <taxon>Fungi incertae sedis</taxon>
        <taxon>Mucoromycota</taxon>
        <taxon>Glomeromycotina</taxon>
        <taxon>Glomeromycetes</taxon>
        <taxon>Glomerales</taxon>
        <taxon>Glomeraceae</taxon>
        <taxon>Rhizophagus</taxon>
    </lineage>
</organism>
<dbReference type="EC" id="2.7.12.2" evidence="6"/>
<dbReference type="SUPFAM" id="SSF56112">
    <property type="entry name" value="Protein kinase-like (PK-like)"/>
    <property type="match status" value="1"/>
</dbReference>
<dbReference type="GO" id="GO:0004708">
    <property type="term" value="F:MAP kinase kinase activity"/>
    <property type="evidence" value="ECO:0007669"/>
    <property type="project" value="UniProtKB-EC"/>
</dbReference>
<evidence type="ECO:0000313" key="12">
    <source>
        <dbReference type="EMBL" id="EXX65229.1"/>
    </source>
</evidence>
<comment type="catalytic activity">
    <reaction evidence="7">
        <text>L-seryl-[protein] + ATP = O-phospho-L-seryl-[protein] + ADP + H(+)</text>
        <dbReference type="Rhea" id="RHEA:17989"/>
        <dbReference type="Rhea" id="RHEA-COMP:9863"/>
        <dbReference type="Rhea" id="RHEA-COMP:11604"/>
        <dbReference type="ChEBI" id="CHEBI:15378"/>
        <dbReference type="ChEBI" id="CHEBI:29999"/>
        <dbReference type="ChEBI" id="CHEBI:30616"/>
        <dbReference type="ChEBI" id="CHEBI:83421"/>
        <dbReference type="ChEBI" id="CHEBI:456216"/>
        <dbReference type="EC" id="2.7.12.2"/>
    </reaction>
</comment>
<evidence type="ECO:0000256" key="1">
    <source>
        <dbReference type="ARBA" id="ARBA00022679"/>
    </source>
</evidence>
<dbReference type="InterPro" id="IPR017441">
    <property type="entry name" value="Protein_kinase_ATP_BS"/>
</dbReference>
<keyword evidence="1" id="KW-0808">Transferase</keyword>